<keyword evidence="7" id="KW-0175">Coiled coil</keyword>
<organism evidence="9 10">
    <name type="scientific">Pleurodeles waltl</name>
    <name type="common">Iberian ribbed newt</name>
    <dbReference type="NCBI Taxonomy" id="8319"/>
    <lineage>
        <taxon>Eukaryota</taxon>
        <taxon>Metazoa</taxon>
        <taxon>Chordata</taxon>
        <taxon>Craniata</taxon>
        <taxon>Vertebrata</taxon>
        <taxon>Euteleostomi</taxon>
        <taxon>Amphibia</taxon>
        <taxon>Batrachia</taxon>
        <taxon>Caudata</taxon>
        <taxon>Salamandroidea</taxon>
        <taxon>Salamandridae</taxon>
        <taxon>Pleurodelinae</taxon>
        <taxon>Pleurodeles</taxon>
    </lineage>
</organism>
<feature type="coiled-coil region" evidence="7">
    <location>
        <begin position="471"/>
        <end position="578"/>
    </location>
</feature>
<keyword evidence="5" id="KW-0342">GTP-binding</keyword>
<dbReference type="InterPro" id="IPR030386">
    <property type="entry name" value="G_GB1_RHD3_dom"/>
</dbReference>
<dbReference type="InterPro" id="IPR003191">
    <property type="entry name" value="Guanylate-bd/ATL_C"/>
</dbReference>
<dbReference type="InterPro" id="IPR015894">
    <property type="entry name" value="Guanylate-bd_N"/>
</dbReference>
<feature type="domain" description="GB1/RHD3-type G" evidence="8">
    <location>
        <begin position="30"/>
        <end position="274"/>
    </location>
</feature>
<evidence type="ECO:0000256" key="1">
    <source>
        <dbReference type="ARBA" id="ARBA00022588"/>
    </source>
</evidence>
<dbReference type="EMBL" id="JANPWB010000015">
    <property type="protein sequence ID" value="KAJ1091184.1"/>
    <property type="molecule type" value="Genomic_DNA"/>
</dbReference>
<dbReference type="PROSITE" id="PS51715">
    <property type="entry name" value="G_GB1_RHD3"/>
    <property type="match status" value="1"/>
</dbReference>
<evidence type="ECO:0000256" key="5">
    <source>
        <dbReference type="ARBA" id="ARBA00023134"/>
    </source>
</evidence>
<evidence type="ECO:0000256" key="6">
    <source>
        <dbReference type="PROSITE-ProRule" id="PRU01052"/>
    </source>
</evidence>
<sequence length="592" mass="67718">MPEPVCLIENTAEGELVVKQDAIEILYKITQPVVVVAIVGLYRTGKSYLMNKLAGKNKGFSLGSTIQSHTKGIWMWCVPHPQKPNNTLVLLDTEGLGDVEKGDSNNDNWIFSLAILLSSAFVYNSMGTIDQRALEQLHYVTELSKHIKVKSPGHNDHTSKVADTADFMCFFPTFIWAVRDFTLELEINDEPITADEYLENALQLIKGNSSKVSKLNLPRECIRFYFPGRKCFVFDRPTNKKNLKRLEELSENDLEPEFITQTKEFCLFIFRECRTKTIEGGHPVTGKLLANLALTYVDAIRSGTVPCIENTVLALAKIENSAAVQEALAHYEKEMRQRVKFPTATVKVFLDVHAECEKEAIKIFMERSFKDEHQEFQKQLGELVKDRTEKLCAENEQRSTDVCRDLLKQLSMAMEGKILDGVYAKPGGYLRFVEDQREITEKYKQTPGKGIKAEEVLQEFVQTQESVAMSILQMDQTLSQKEKEIAEEQAKVQAAEREMKLKEEMHAAAQQKLEAQQKSHEEHIKQLTQKMEEDRLKMIEDNERVMSQKLKEQALLIQQGAERQHKQMQEQIQRLQHQMAEASKPKSRCVIA</sequence>
<dbReference type="SUPFAM" id="SSF52540">
    <property type="entry name" value="P-loop containing nucleoside triphosphate hydrolases"/>
    <property type="match status" value="1"/>
</dbReference>
<keyword evidence="2" id="KW-0547">Nucleotide-binding</keyword>
<name>A0AAV7LKZ3_PLEWA</name>
<evidence type="ECO:0000256" key="3">
    <source>
        <dbReference type="ARBA" id="ARBA00022801"/>
    </source>
</evidence>
<dbReference type="InterPro" id="IPR036543">
    <property type="entry name" value="Guanylate-bd_C_sf"/>
</dbReference>
<dbReference type="CDD" id="cd16269">
    <property type="entry name" value="GBP_C"/>
    <property type="match status" value="1"/>
</dbReference>
<evidence type="ECO:0000313" key="10">
    <source>
        <dbReference type="Proteomes" id="UP001066276"/>
    </source>
</evidence>
<dbReference type="GO" id="GO:0045087">
    <property type="term" value="P:innate immune response"/>
    <property type="evidence" value="ECO:0007669"/>
    <property type="project" value="UniProtKB-KW"/>
</dbReference>
<dbReference type="InterPro" id="IPR027417">
    <property type="entry name" value="P-loop_NTPase"/>
</dbReference>
<dbReference type="FunFam" id="1.20.1000.10:FF:000001">
    <property type="entry name" value="Guanylate binding protein 1"/>
    <property type="match status" value="1"/>
</dbReference>
<dbReference type="GO" id="GO:0005525">
    <property type="term" value="F:GTP binding"/>
    <property type="evidence" value="ECO:0007669"/>
    <property type="project" value="UniProtKB-KW"/>
</dbReference>
<dbReference type="CDD" id="cd01851">
    <property type="entry name" value="GBP"/>
    <property type="match status" value="1"/>
</dbReference>
<protein>
    <recommendedName>
        <fullName evidence="8">GB1/RHD3-type G domain-containing protein</fullName>
    </recommendedName>
</protein>
<evidence type="ECO:0000256" key="4">
    <source>
        <dbReference type="ARBA" id="ARBA00022859"/>
    </source>
</evidence>
<keyword evidence="4" id="KW-0391">Immunity</keyword>
<dbReference type="Gene3D" id="1.20.1000.10">
    <property type="entry name" value="Guanylate-binding protein, C-terminal domain"/>
    <property type="match status" value="1"/>
</dbReference>
<comment type="similarity">
    <text evidence="6">Belongs to the TRAFAC class dynamin-like GTPase superfamily. GB1/RHD3 GTPase family.</text>
</comment>
<dbReference type="InterPro" id="IPR037684">
    <property type="entry name" value="GBP_C"/>
</dbReference>
<keyword evidence="10" id="KW-1185">Reference proteome</keyword>
<accession>A0AAV7LKZ3</accession>
<dbReference type="Pfam" id="PF02841">
    <property type="entry name" value="GBP_C"/>
    <property type="match status" value="1"/>
</dbReference>
<comment type="caution">
    <text evidence="9">The sequence shown here is derived from an EMBL/GenBank/DDBJ whole genome shotgun (WGS) entry which is preliminary data.</text>
</comment>
<reference evidence="9" key="1">
    <citation type="journal article" date="2022" name="bioRxiv">
        <title>Sequencing and chromosome-scale assembly of the giantPleurodeles waltlgenome.</title>
        <authorList>
            <person name="Brown T."/>
            <person name="Elewa A."/>
            <person name="Iarovenko S."/>
            <person name="Subramanian E."/>
            <person name="Araus A.J."/>
            <person name="Petzold A."/>
            <person name="Susuki M."/>
            <person name="Suzuki K.-i.T."/>
            <person name="Hayashi T."/>
            <person name="Toyoda A."/>
            <person name="Oliveira C."/>
            <person name="Osipova E."/>
            <person name="Leigh N.D."/>
            <person name="Simon A."/>
            <person name="Yun M.H."/>
        </authorList>
    </citation>
    <scope>NUCLEOTIDE SEQUENCE</scope>
    <source>
        <strain evidence="9">20211129_DDA</strain>
        <tissue evidence="9">Liver</tissue>
    </source>
</reference>
<dbReference type="SUPFAM" id="SSF48340">
    <property type="entry name" value="Interferon-induced guanylate-binding protein 1 (GBP1), C-terminal domain"/>
    <property type="match status" value="1"/>
</dbReference>
<evidence type="ECO:0000256" key="2">
    <source>
        <dbReference type="ARBA" id="ARBA00022741"/>
    </source>
</evidence>
<dbReference type="PANTHER" id="PTHR10751">
    <property type="entry name" value="GUANYLATE BINDING PROTEIN"/>
    <property type="match status" value="1"/>
</dbReference>
<dbReference type="Gene3D" id="3.40.50.300">
    <property type="entry name" value="P-loop containing nucleotide triphosphate hydrolases"/>
    <property type="match status" value="1"/>
</dbReference>
<evidence type="ECO:0000313" key="9">
    <source>
        <dbReference type="EMBL" id="KAJ1091184.1"/>
    </source>
</evidence>
<gene>
    <name evidence="9" type="ORF">NDU88_004311</name>
</gene>
<keyword evidence="3" id="KW-0378">Hydrolase</keyword>
<proteinExistence type="inferred from homology"/>
<evidence type="ECO:0000256" key="7">
    <source>
        <dbReference type="SAM" id="Coils"/>
    </source>
</evidence>
<dbReference type="GO" id="GO:0003924">
    <property type="term" value="F:GTPase activity"/>
    <property type="evidence" value="ECO:0007669"/>
    <property type="project" value="InterPro"/>
</dbReference>
<dbReference type="FunFam" id="3.40.50.300:FF:000422">
    <property type="entry name" value="Guanylate-binding protein 1"/>
    <property type="match status" value="1"/>
</dbReference>
<dbReference type="AlphaFoldDB" id="A0AAV7LKZ3"/>
<dbReference type="Proteomes" id="UP001066276">
    <property type="component" value="Chromosome 11"/>
</dbReference>
<evidence type="ECO:0000259" key="8">
    <source>
        <dbReference type="PROSITE" id="PS51715"/>
    </source>
</evidence>
<dbReference type="Pfam" id="PF02263">
    <property type="entry name" value="GBP"/>
    <property type="match status" value="1"/>
</dbReference>
<keyword evidence="1" id="KW-0399">Innate immunity</keyword>